<dbReference type="AlphaFoldDB" id="A0A183FT04"/>
<dbReference type="FunFam" id="2.20.70.10:FF:000022">
    <property type="entry name" value="Rho GTPase activating protein 39"/>
    <property type="match status" value="1"/>
</dbReference>
<dbReference type="Gene3D" id="2.20.70.10">
    <property type="match status" value="1"/>
</dbReference>
<dbReference type="InterPro" id="IPR001202">
    <property type="entry name" value="WW_dom"/>
</dbReference>
<organism evidence="3 4">
    <name type="scientific">Heligmosomoides polygyrus</name>
    <name type="common">Parasitic roundworm</name>
    <dbReference type="NCBI Taxonomy" id="6339"/>
    <lineage>
        <taxon>Eukaryota</taxon>
        <taxon>Metazoa</taxon>
        <taxon>Ecdysozoa</taxon>
        <taxon>Nematoda</taxon>
        <taxon>Chromadorea</taxon>
        <taxon>Rhabditida</taxon>
        <taxon>Rhabditina</taxon>
        <taxon>Rhabditomorpha</taxon>
        <taxon>Strongyloidea</taxon>
        <taxon>Heligmosomidae</taxon>
        <taxon>Heligmosomoides</taxon>
    </lineage>
</organism>
<evidence type="ECO:0000313" key="4">
    <source>
        <dbReference type="WBParaSite" id="HPBE_0001114501-mRNA-1"/>
    </source>
</evidence>
<dbReference type="PANTHER" id="PTHR45876:SF8">
    <property type="entry name" value="FI04035P"/>
    <property type="match status" value="1"/>
</dbReference>
<accession>A0A3P7ZBG6</accession>
<dbReference type="GO" id="GO:0005096">
    <property type="term" value="F:GTPase activator activity"/>
    <property type="evidence" value="ECO:0007669"/>
    <property type="project" value="TreeGrafter"/>
</dbReference>
<dbReference type="Proteomes" id="UP000050761">
    <property type="component" value="Unassembled WGS sequence"/>
</dbReference>
<dbReference type="Pfam" id="PF00397">
    <property type="entry name" value="WW"/>
    <property type="match status" value="1"/>
</dbReference>
<dbReference type="SMART" id="SM00456">
    <property type="entry name" value="WW"/>
    <property type="match status" value="2"/>
</dbReference>
<dbReference type="InterPro" id="IPR036020">
    <property type="entry name" value="WW_dom_sf"/>
</dbReference>
<dbReference type="PROSITE" id="PS50020">
    <property type="entry name" value="WW_DOMAIN_2"/>
    <property type="match status" value="1"/>
</dbReference>
<dbReference type="EMBL" id="UZAH01026998">
    <property type="protein sequence ID" value="VDO87609.1"/>
    <property type="molecule type" value="Genomic_DNA"/>
</dbReference>
<dbReference type="SUPFAM" id="SSF51045">
    <property type="entry name" value="WW domain"/>
    <property type="match status" value="1"/>
</dbReference>
<accession>A0A183FT04</accession>
<gene>
    <name evidence="2" type="ORF">HPBE_LOCUS11146</name>
</gene>
<evidence type="ECO:0000313" key="3">
    <source>
        <dbReference type="Proteomes" id="UP000050761"/>
    </source>
</evidence>
<reference evidence="2 3" key="1">
    <citation type="submission" date="2018-11" db="EMBL/GenBank/DDBJ databases">
        <authorList>
            <consortium name="Pathogen Informatics"/>
        </authorList>
    </citation>
    <scope>NUCLEOTIDE SEQUENCE [LARGE SCALE GENOMIC DNA]</scope>
</reference>
<dbReference type="PANTHER" id="PTHR45876">
    <property type="entry name" value="FI04035P"/>
    <property type="match status" value="1"/>
</dbReference>
<dbReference type="CDD" id="cd00201">
    <property type="entry name" value="WW"/>
    <property type="match status" value="1"/>
</dbReference>
<evidence type="ECO:0000259" key="1">
    <source>
        <dbReference type="PROSITE" id="PS50020"/>
    </source>
</evidence>
<protein>
    <submittedName>
        <fullName evidence="4">WW domain-containing protein</fullName>
    </submittedName>
</protein>
<reference evidence="4" key="2">
    <citation type="submission" date="2019-09" db="UniProtKB">
        <authorList>
            <consortium name="WormBaseParasite"/>
        </authorList>
    </citation>
    <scope>IDENTIFICATION</scope>
</reference>
<name>A0A183FT04_HELPZ</name>
<evidence type="ECO:0000313" key="2">
    <source>
        <dbReference type="EMBL" id="VDO87609.1"/>
    </source>
</evidence>
<proteinExistence type="predicted"/>
<dbReference type="OrthoDB" id="437889at2759"/>
<keyword evidence="3" id="KW-1185">Reference proteome</keyword>
<feature type="domain" description="WW" evidence="1">
    <location>
        <begin position="72"/>
        <end position="99"/>
    </location>
</feature>
<sequence length="158" mass="17865">MPYAYSSMNLNSGSAPAAKCGLSSVSSNSVEWVEIVEPQTNQHMYVNLISGQYSWETPPDASVKRTHENQWWELFDSKMGRYYYYNAASMKTTWQRPVGDEIDIIPLAKLQTLKENTESAEHARVSVNVRNSNIAGDSKGCWVDRKPSLGCLTFFSFH</sequence>
<dbReference type="WBParaSite" id="HPBE_0001114501-mRNA-1">
    <property type="protein sequence ID" value="HPBE_0001114501-mRNA-1"/>
    <property type="gene ID" value="HPBE_0001114501"/>
</dbReference>
<dbReference type="GO" id="GO:0005737">
    <property type="term" value="C:cytoplasm"/>
    <property type="evidence" value="ECO:0007669"/>
    <property type="project" value="TreeGrafter"/>
</dbReference>